<dbReference type="AlphaFoldDB" id="A0A345UKK1"/>
<dbReference type="Pfam" id="PF00534">
    <property type="entry name" value="Glycos_transf_1"/>
    <property type="match status" value="1"/>
</dbReference>
<evidence type="ECO:0000313" key="3">
    <source>
        <dbReference type="EMBL" id="AXJ01003.1"/>
    </source>
</evidence>
<protein>
    <submittedName>
        <fullName evidence="3">Glycosyltransferase involved in cell wall bisynthesis</fullName>
    </submittedName>
</protein>
<dbReference type="RefSeq" id="WP_114984241.1">
    <property type="nucleotide sequence ID" value="NZ_CP027806.1"/>
</dbReference>
<dbReference type="SUPFAM" id="SSF53756">
    <property type="entry name" value="UDP-Glycosyltransferase/glycogen phosphorylase"/>
    <property type="match status" value="1"/>
</dbReference>
<dbReference type="Pfam" id="PF13439">
    <property type="entry name" value="Glyco_transf_4"/>
    <property type="match status" value="1"/>
</dbReference>
<proteinExistence type="predicted"/>
<accession>A0A345UKK1</accession>
<evidence type="ECO:0000259" key="1">
    <source>
        <dbReference type="Pfam" id="PF00534"/>
    </source>
</evidence>
<feature type="domain" description="Glycosyl transferase family 1" evidence="1">
    <location>
        <begin position="190"/>
        <end position="344"/>
    </location>
</feature>
<keyword evidence="4" id="KW-1185">Reference proteome</keyword>
<dbReference type="EMBL" id="CP027806">
    <property type="protein sequence ID" value="AXJ01003.1"/>
    <property type="molecule type" value="Genomic_DNA"/>
</dbReference>
<name>A0A345UKK1_9BACT</name>
<dbReference type="KEGG" id="cprv:CYPRO_1753"/>
<dbReference type="InterPro" id="IPR028098">
    <property type="entry name" value="Glyco_trans_4-like_N"/>
</dbReference>
<dbReference type="Proteomes" id="UP000254808">
    <property type="component" value="Chromosome"/>
</dbReference>
<evidence type="ECO:0000259" key="2">
    <source>
        <dbReference type="Pfam" id="PF13439"/>
    </source>
</evidence>
<evidence type="ECO:0000313" key="4">
    <source>
        <dbReference type="Proteomes" id="UP000254808"/>
    </source>
</evidence>
<feature type="domain" description="Glycosyltransferase subfamily 4-like N-terminal" evidence="2">
    <location>
        <begin position="21"/>
        <end position="180"/>
    </location>
</feature>
<organism evidence="3 4">
    <name type="scientific">Cyclonatronum proteinivorum</name>
    <dbReference type="NCBI Taxonomy" id="1457365"/>
    <lineage>
        <taxon>Bacteria</taxon>
        <taxon>Pseudomonadati</taxon>
        <taxon>Balneolota</taxon>
        <taxon>Balneolia</taxon>
        <taxon>Balneolales</taxon>
        <taxon>Cyclonatronaceae</taxon>
        <taxon>Cyclonatronum</taxon>
    </lineage>
</organism>
<keyword evidence="3" id="KW-0808">Transferase</keyword>
<dbReference type="PANTHER" id="PTHR12526">
    <property type="entry name" value="GLYCOSYLTRANSFERASE"/>
    <property type="match status" value="1"/>
</dbReference>
<dbReference type="CDD" id="cd03794">
    <property type="entry name" value="GT4_WbuB-like"/>
    <property type="match status" value="1"/>
</dbReference>
<dbReference type="OrthoDB" id="9813214at2"/>
<sequence>MHTPKRVIMAVHSDYVHDHRVRREAKALTDTGIALEVIAAAPQISEASDQSLDGAVIHRIPLLQQSGKARYLAFIRAVKSRLNQLQPAALYHAHDLDGLMAVAAFAKRRNKMLIYDSHELHTEVHSLQGRPFTRWVWKQIERRYIRKADRIITVSDGIADVLQQRYQLRAKPDVVRNFTDRLRFKDTEPTTRESLHLPQTKHIALYQGVVQHGRGIPAMLEAIAQTTDWGFVICGDGAQKPAMESLAAELGIGDRVRFTGMVSRDHIGKISRHCHAAFLLTEPVGLSHFYSLPNKLTEYIHYGLPVVATGLPEIRNIVESYGTGKIISADRFEAAEISEALHEIGAAPNQFQHGLQKASETLNWQTEKERLLAIYRELL</sequence>
<dbReference type="Gene3D" id="3.40.50.2000">
    <property type="entry name" value="Glycogen Phosphorylase B"/>
    <property type="match status" value="2"/>
</dbReference>
<dbReference type="InterPro" id="IPR001296">
    <property type="entry name" value="Glyco_trans_1"/>
</dbReference>
<reference evidence="3 4" key="1">
    <citation type="submission" date="2018-03" db="EMBL/GenBank/DDBJ databases">
        <title>Phenotypic and genomic properties of Cyclonatronum proteinivorum gen. nov., sp. nov., a haloalkaliphilic bacteroidete from soda lakes possessing Na+-translocating rhodopsin.</title>
        <authorList>
            <person name="Toshchakov S.V."/>
            <person name="Korzhenkov A."/>
            <person name="Samarov N.I."/>
            <person name="Kublanov I.V."/>
            <person name="Muntyan M.S."/>
            <person name="Sorokin D.Y."/>
        </authorList>
    </citation>
    <scope>NUCLEOTIDE SEQUENCE [LARGE SCALE GENOMIC DNA]</scope>
    <source>
        <strain evidence="3 4">Omega</strain>
    </source>
</reference>
<gene>
    <name evidence="3" type="ORF">CYPRO_1753</name>
</gene>
<dbReference type="GO" id="GO:0016757">
    <property type="term" value="F:glycosyltransferase activity"/>
    <property type="evidence" value="ECO:0007669"/>
    <property type="project" value="InterPro"/>
</dbReference>